<evidence type="ECO:0000313" key="4">
    <source>
        <dbReference type="Proteomes" id="UP000279470"/>
    </source>
</evidence>
<comment type="caution">
    <text evidence="3">The sequence shown here is derived from an EMBL/GenBank/DDBJ whole genome shotgun (WGS) entry which is preliminary data.</text>
</comment>
<dbReference type="Pfam" id="PF06429">
    <property type="entry name" value="Flg_bbr_C"/>
    <property type="match status" value="1"/>
</dbReference>
<protein>
    <recommendedName>
        <fullName evidence="2">Flagellar basal-body/hook protein C-terminal domain-containing protein</fullName>
    </recommendedName>
</protein>
<dbReference type="AlphaFoldDB" id="A0A429XED9"/>
<reference evidence="4" key="1">
    <citation type="submission" date="2018-11" db="EMBL/GenBank/DDBJ databases">
        <title>Phylogenetic, genomic, and biogeographic characterization of a novel and ubiquitous marine invertebrate-associated Rickettsiales parasite, Candidatus Marinoinvertebrata rohwerii, gen. nov., sp. nov.</title>
        <authorList>
            <person name="Klinges J.G."/>
            <person name="Rosales S.M."/>
            <person name="Mcminds R."/>
            <person name="Shaver E.C."/>
            <person name="Shantz A."/>
            <person name="Peters E.C."/>
            <person name="Burkepile D.E."/>
            <person name="Silliman B.R."/>
            <person name="Vega Thurber R.L."/>
        </authorList>
    </citation>
    <scope>NUCLEOTIDE SEQUENCE [LARGE SCALE GENOMIC DNA]</scope>
    <source>
        <strain evidence="4">a_cerv_44</strain>
    </source>
</reference>
<organism evidence="3 4">
    <name type="scientific">Candidatus Aquarickettsia rohweri</name>
    <dbReference type="NCBI Taxonomy" id="2602574"/>
    <lineage>
        <taxon>Bacteria</taxon>
        <taxon>Pseudomonadati</taxon>
        <taxon>Pseudomonadota</taxon>
        <taxon>Alphaproteobacteria</taxon>
        <taxon>Rickettsiales</taxon>
        <taxon>Candidatus Midichloriaceae</taxon>
        <taxon>Candidatus Aquarickettsia</taxon>
    </lineage>
</organism>
<dbReference type="OrthoDB" id="8372879at2"/>
<name>A0A429XED9_9RICK</name>
<accession>A0A429XED9</accession>
<feature type="domain" description="Flagellar basal-body/hook protein C-terminal" evidence="2">
    <location>
        <begin position="44"/>
        <end position="86"/>
    </location>
</feature>
<dbReference type="InterPro" id="IPR010930">
    <property type="entry name" value="Flg_bb/hook_C_dom"/>
</dbReference>
<evidence type="ECO:0000259" key="2">
    <source>
        <dbReference type="Pfam" id="PF06429"/>
    </source>
</evidence>
<comment type="similarity">
    <text evidence="1">Belongs to the flagella basal body rod proteins family.</text>
</comment>
<gene>
    <name evidence="3" type="ORF">EIC27_06835</name>
</gene>
<dbReference type="Proteomes" id="UP000279470">
    <property type="component" value="Unassembled WGS sequence"/>
</dbReference>
<dbReference type="InterPro" id="IPR037925">
    <property type="entry name" value="FlgE/F/G-like"/>
</dbReference>
<dbReference type="SUPFAM" id="SSF117143">
    <property type="entry name" value="Flagellar hook protein flgE"/>
    <property type="match status" value="1"/>
</dbReference>
<keyword evidence="4" id="KW-1185">Reference proteome</keyword>
<dbReference type="EMBL" id="RXFM01000147">
    <property type="protein sequence ID" value="RST61830.1"/>
    <property type="molecule type" value="Genomic_DNA"/>
</dbReference>
<sequence length="91" mass="10042">MPVAIFKDPLKLENEFGTIFSDTAESGKPSFRVANLNGAGKIVSGNLEGANVDETKSMTDLMKQQRFYSYNAKSYGMMNNMEDVLLGVIRV</sequence>
<evidence type="ECO:0000256" key="1">
    <source>
        <dbReference type="ARBA" id="ARBA00009677"/>
    </source>
</evidence>
<proteinExistence type="inferred from homology"/>
<evidence type="ECO:0000313" key="3">
    <source>
        <dbReference type="EMBL" id="RST61830.1"/>
    </source>
</evidence>